<feature type="transmembrane region" description="Helical" evidence="6">
    <location>
        <begin position="238"/>
        <end position="260"/>
    </location>
</feature>
<dbReference type="InterPro" id="IPR001279">
    <property type="entry name" value="Metallo-B-lactamas"/>
</dbReference>
<dbReference type="SMART" id="SM00849">
    <property type="entry name" value="Lactamase_B"/>
    <property type="match status" value="1"/>
</dbReference>
<evidence type="ECO:0000256" key="2">
    <source>
        <dbReference type="ARBA" id="ARBA00022475"/>
    </source>
</evidence>
<reference evidence="8 9" key="1">
    <citation type="submission" date="2016-10" db="EMBL/GenBank/DDBJ databases">
        <authorList>
            <person name="de Groot N.N."/>
        </authorList>
    </citation>
    <scope>NUCLEOTIDE SEQUENCE [LARGE SCALE GENOMIC DNA]</scope>
    <source>
        <strain evidence="8 9">DSM 44149</strain>
    </source>
</reference>
<evidence type="ECO:0000256" key="4">
    <source>
        <dbReference type="ARBA" id="ARBA00022989"/>
    </source>
</evidence>
<dbReference type="NCBIfam" id="TIGR00360">
    <property type="entry name" value="ComEC_N-term"/>
    <property type="match status" value="1"/>
</dbReference>
<evidence type="ECO:0000313" key="9">
    <source>
        <dbReference type="Proteomes" id="UP000183376"/>
    </source>
</evidence>
<feature type="transmembrane region" description="Helical" evidence="6">
    <location>
        <begin position="57"/>
        <end position="77"/>
    </location>
</feature>
<keyword evidence="9" id="KW-1185">Reference proteome</keyword>
<keyword evidence="4 6" id="KW-1133">Transmembrane helix</keyword>
<feature type="transmembrane region" description="Helical" evidence="6">
    <location>
        <begin position="487"/>
        <end position="506"/>
    </location>
</feature>
<dbReference type="PANTHER" id="PTHR30619:SF1">
    <property type="entry name" value="RECOMBINATION PROTEIN 2"/>
    <property type="match status" value="1"/>
</dbReference>
<dbReference type="EMBL" id="LT629701">
    <property type="protein sequence ID" value="SDN53111.1"/>
    <property type="molecule type" value="Genomic_DNA"/>
</dbReference>
<feature type="transmembrane region" description="Helical" evidence="6">
    <location>
        <begin position="267"/>
        <end position="285"/>
    </location>
</feature>
<organism evidence="8 9">
    <name type="scientific">Allokutzneria albata</name>
    <name type="common">Kibdelosporangium albatum</name>
    <dbReference type="NCBI Taxonomy" id="211114"/>
    <lineage>
        <taxon>Bacteria</taxon>
        <taxon>Bacillati</taxon>
        <taxon>Actinomycetota</taxon>
        <taxon>Actinomycetes</taxon>
        <taxon>Pseudonocardiales</taxon>
        <taxon>Pseudonocardiaceae</taxon>
        <taxon>Allokutzneria</taxon>
    </lineage>
</organism>
<feature type="transmembrane region" description="Helical" evidence="6">
    <location>
        <begin position="15"/>
        <end position="45"/>
    </location>
</feature>
<dbReference type="InterPro" id="IPR004477">
    <property type="entry name" value="ComEC_N"/>
</dbReference>
<evidence type="ECO:0000259" key="7">
    <source>
        <dbReference type="SMART" id="SM00849"/>
    </source>
</evidence>
<evidence type="ECO:0000313" key="8">
    <source>
        <dbReference type="EMBL" id="SDN53111.1"/>
    </source>
</evidence>
<dbReference type="Pfam" id="PF00753">
    <property type="entry name" value="Lactamase_B"/>
    <property type="match status" value="1"/>
</dbReference>
<keyword evidence="2" id="KW-1003">Cell membrane</keyword>
<dbReference type="SUPFAM" id="SSF56281">
    <property type="entry name" value="Metallo-hydrolase/oxidoreductase"/>
    <property type="match status" value="1"/>
</dbReference>
<dbReference type="CDD" id="cd07731">
    <property type="entry name" value="ComA-like_MBL-fold"/>
    <property type="match status" value="1"/>
</dbReference>
<feature type="transmembrane region" description="Helical" evidence="6">
    <location>
        <begin position="401"/>
        <end position="423"/>
    </location>
</feature>
<dbReference type="eggNOG" id="COG0658">
    <property type="taxonomic scope" value="Bacteria"/>
</dbReference>
<feature type="transmembrane region" description="Helical" evidence="6">
    <location>
        <begin position="367"/>
        <end position="389"/>
    </location>
</feature>
<dbReference type="InterPro" id="IPR036866">
    <property type="entry name" value="RibonucZ/Hydroxyglut_hydro"/>
</dbReference>
<dbReference type="GO" id="GO:0005886">
    <property type="term" value="C:plasma membrane"/>
    <property type="evidence" value="ECO:0007669"/>
    <property type="project" value="UniProtKB-SubCell"/>
</dbReference>
<dbReference type="Gene3D" id="3.60.15.10">
    <property type="entry name" value="Ribonuclease Z/Hydroxyacylglutathione hydrolase-like"/>
    <property type="match status" value="1"/>
</dbReference>
<evidence type="ECO:0000256" key="3">
    <source>
        <dbReference type="ARBA" id="ARBA00022692"/>
    </source>
</evidence>
<evidence type="ECO:0000256" key="5">
    <source>
        <dbReference type="ARBA" id="ARBA00023136"/>
    </source>
</evidence>
<dbReference type="Pfam" id="PF03772">
    <property type="entry name" value="Competence"/>
    <property type="match status" value="1"/>
</dbReference>
<feature type="transmembrane region" description="Helical" evidence="6">
    <location>
        <begin position="337"/>
        <end position="355"/>
    </location>
</feature>
<dbReference type="AlphaFoldDB" id="A0A1H0C5H7"/>
<proteinExistence type="predicted"/>
<comment type="subcellular location">
    <subcellularLocation>
        <location evidence="1">Cell membrane</location>
        <topology evidence="1">Multi-pass membrane protein</topology>
    </subcellularLocation>
</comment>
<dbReference type="OrthoDB" id="7177610at2"/>
<feature type="transmembrane region" description="Helical" evidence="6">
    <location>
        <begin position="457"/>
        <end position="480"/>
    </location>
</feature>
<dbReference type="STRING" id="211114.SAMN04489726_7035"/>
<dbReference type="Proteomes" id="UP000183376">
    <property type="component" value="Chromosome I"/>
</dbReference>
<dbReference type="InterPro" id="IPR052159">
    <property type="entry name" value="Competence_DNA_uptake"/>
</dbReference>
<evidence type="ECO:0000256" key="6">
    <source>
        <dbReference type="SAM" id="Phobius"/>
    </source>
</evidence>
<keyword evidence="5 6" id="KW-0472">Membrane</keyword>
<feature type="transmembrane region" description="Helical" evidence="6">
    <location>
        <begin position="314"/>
        <end position="331"/>
    </location>
</feature>
<gene>
    <name evidence="8" type="ORF">SAMN04489726_7035</name>
</gene>
<dbReference type="RefSeq" id="WP_030426441.1">
    <property type="nucleotide sequence ID" value="NZ_JOEF01000001.1"/>
</dbReference>
<name>A0A1H0C5H7_ALLAB</name>
<dbReference type="eggNOG" id="COG2333">
    <property type="taxonomic scope" value="Bacteria"/>
</dbReference>
<protein>
    <submittedName>
        <fullName evidence="8">Competence protein ComEC</fullName>
    </submittedName>
</protein>
<feature type="domain" description="Metallo-beta-lactamase" evidence="7">
    <location>
        <begin position="524"/>
        <end position="726"/>
    </location>
</feature>
<accession>A0A1H0C5H7</accession>
<dbReference type="PANTHER" id="PTHR30619">
    <property type="entry name" value="DNA INTERNALIZATION/COMPETENCE PROTEIN COMEC/REC2"/>
    <property type="match status" value="1"/>
</dbReference>
<evidence type="ECO:0000256" key="1">
    <source>
        <dbReference type="ARBA" id="ARBA00004651"/>
    </source>
</evidence>
<keyword evidence="3 6" id="KW-0812">Transmembrane</keyword>
<sequence>MTTVPLDFRLIPAAVAVWAVALVGLHLGWFATVLCGVLATAFAFLAVWRGSGVWANGLLATSVLAGAAAVVVTSHALPASTHPLRDLASTGATATIRATLSEDPRPLRTKGYAGRPAGADQVAVRARLRDEPGGAVLLLAPAAAWSMLLPEQEVTATGALVVPRGGDFTVAVLRVRGPPLAVGPAPSWQTAADGVRAGLRDAAKVLSPELAGLLPALVVGDTSGLSPRVVEEFRVSGLAHLLAVSGANLAIVCGAVLLLFRLLTAGPRLAGFAAVLALIGFVLLARPEPSVLRAAVMGGVTLLALVLGRKGSALPALAGAVIALLLFDPGLAGTPGFALSVLATSALVILAPRWAAALRDRGVPVGLAEAIAVPAAAQLATAPVIAALSGQISLVGIPANLLAAPVVAPATVFGVLAALVSTVHEGTAELLVHLAGPEVWWLITVGRHAAAVPDSGIAWPSGVFGGLLLAALLVAVVVLLRSRRFRIVLVLGVVALLLSTVPAKLLSPGWPADGWAAVACDVGQGDAVVLAVAEPGRAVLVDTGPEPLAVNACLDRLDVDRVPLVVLSHLHADHIGGLAAVLAERSVGAVAVGPLREPAWAMKEVRDTVAAAGVPLIELGRGQRLEWPGLVLEVLAPLRSPAPRTSESPLPGTVVNDASLVLRAHTPAGRMLLTGDIELATQAELLTSTVDISADVLKVPHHGSRYSLPRFLGTVRPRVALICVGAGNDYGHPSPLVLQALAGVRVLRTDLDGDVAVLATRDGLATARRGEPRPPPRR</sequence>
<dbReference type="InterPro" id="IPR035681">
    <property type="entry name" value="ComA-like_MBL"/>
</dbReference>